<comment type="caution">
    <text evidence="1">The sequence shown here is derived from an EMBL/GenBank/DDBJ whole genome shotgun (WGS) entry which is preliminary data.</text>
</comment>
<dbReference type="EMBL" id="JBANRG010000003">
    <property type="protein sequence ID" value="KAK7468249.1"/>
    <property type="molecule type" value="Genomic_DNA"/>
</dbReference>
<name>A0ABR1JW01_9AGAR</name>
<reference evidence="1 2" key="1">
    <citation type="submission" date="2024-01" db="EMBL/GenBank/DDBJ databases">
        <title>A draft genome for the cacao thread blight pathogen Marasmiellus scandens.</title>
        <authorList>
            <person name="Baruah I.K."/>
            <person name="Leung J."/>
            <person name="Bukari Y."/>
            <person name="Amoako-Attah I."/>
            <person name="Meinhardt L.W."/>
            <person name="Bailey B.A."/>
            <person name="Cohen S.P."/>
        </authorList>
    </citation>
    <scope>NUCLEOTIDE SEQUENCE [LARGE SCALE GENOMIC DNA]</scope>
    <source>
        <strain evidence="1 2">GH-19</strain>
    </source>
</reference>
<dbReference type="Proteomes" id="UP001498398">
    <property type="component" value="Unassembled WGS sequence"/>
</dbReference>
<gene>
    <name evidence="1" type="ORF">VKT23_002758</name>
</gene>
<sequence>MGTILERTRKYSQLKKHLEDKFTKHQPRTTQETGGQPPIWEAEKFNLEAIRSNKEKITRCQRHVVLFEDANGNQMDFVYFGAWNDEEFNRLKEHNSKAMNVKAFHRGKRVGKLGEGIMQGFGARVPKGGSKYGDGYRYFEGAEISTQGNIFEGINDFFNHAEDALKMEETARSVNSKLVRNIQASSKDCQKVGRFGANLYRCRNYMAGMHRESDAGPGLCCQLEWNAERKFDEFAFIYLQYGVYIATEPNTLWSFNANEVHGTMLPSHSSVLRLRGGYDLRPRYEQAVAVTTGAHLTTRKKDAKRAKEHARMERCHRLRVDTMAGNFDS</sequence>
<accession>A0ABR1JW01</accession>
<proteinExistence type="predicted"/>
<evidence type="ECO:0000313" key="1">
    <source>
        <dbReference type="EMBL" id="KAK7468249.1"/>
    </source>
</evidence>
<evidence type="ECO:0000313" key="2">
    <source>
        <dbReference type="Proteomes" id="UP001498398"/>
    </source>
</evidence>
<protein>
    <submittedName>
        <fullName evidence="1">Uncharacterized protein</fullName>
    </submittedName>
</protein>
<keyword evidence="2" id="KW-1185">Reference proteome</keyword>
<organism evidence="1 2">
    <name type="scientific">Marasmiellus scandens</name>
    <dbReference type="NCBI Taxonomy" id="2682957"/>
    <lineage>
        <taxon>Eukaryota</taxon>
        <taxon>Fungi</taxon>
        <taxon>Dikarya</taxon>
        <taxon>Basidiomycota</taxon>
        <taxon>Agaricomycotina</taxon>
        <taxon>Agaricomycetes</taxon>
        <taxon>Agaricomycetidae</taxon>
        <taxon>Agaricales</taxon>
        <taxon>Marasmiineae</taxon>
        <taxon>Omphalotaceae</taxon>
        <taxon>Marasmiellus</taxon>
    </lineage>
</organism>